<evidence type="ECO:0000313" key="2">
    <source>
        <dbReference type="Proteomes" id="UP000295645"/>
    </source>
</evidence>
<proteinExistence type="predicted"/>
<name>A0A4R3YHF3_9GAMM</name>
<dbReference type="Proteomes" id="UP000295645">
    <property type="component" value="Unassembled WGS sequence"/>
</dbReference>
<protein>
    <submittedName>
        <fullName evidence="1">Uncharacterized protein DUF3247</fullName>
    </submittedName>
</protein>
<comment type="caution">
    <text evidence="1">The sequence shown here is derived from an EMBL/GenBank/DDBJ whole genome shotgun (WGS) entry which is preliminary data.</text>
</comment>
<organism evidence="1 2">
    <name type="scientific">Luteibacter rhizovicinus</name>
    <dbReference type="NCBI Taxonomy" id="242606"/>
    <lineage>
        <taxon>Bacteria</taxon>
        <taxon>Pseudomonadati</taxon>
        <taxon>Pseudomonadota</taxon>
        <taxon>Gammaproteobacteria</taxon>
        <taxon>Lysobacterales</taxon>
        <taxon>Rhodanobacteraceae</taxon>
        <taxon>Luteibacter</taxon>
    </lineage>
</organism>
<accession>A0A4R3YHF3</accession>
<sequence length="102" mass="11132">MGRSAEKVYTDHGAIARLEGWIADLADNAKVAIVEKDGTKTTGIVTVLPTIQSFLDGEGNEGMNGVVKLFDPDRPDWVATIWLDHIERIEHLDSVARGTSQT</sequence>
<dbReference type="EMBL" id="SMCS01000008">
    <property type="protein sequence ID" value="TCV92035.1"/>
    <property type="molecule type" value="Genomic_DNA"/>
</dbReference>
<evidence type="ECO:0000313" key="1">
    <source>
        <dbReference type="EMBL" id="TCV92035.1"/>
    </source>
</evidence>
<dbReference type="AlphaFoldDB" id="A0A4R3YHF3"/>
<dbReference type="RefSeq" id="WP_165973648.1">
    <property type="nucleotide sequence ID" value="NZ_SMCS01000008.1"/>
</dbReference>
<keyword evidence="2" id="KW-1185">Reference proteome</keyword>
<dbReference type="Pfam" id="PF11607">
    <property type="entry name" value="DUF3247"/>
    <property type="match status" value="1"/>
</dbReference>
<dbReference type="InterPro" id="IPR021649">
    <property type="entry name" value="DUF3247"/>
</dbReference>
<reference evidence="1 2" key="1">
    <citation type="submission" date="2019-03" db="EMBL/GenBank/DDBJ databases">
        <title>Above-ground endophytic microbial communities from plants in different locations in the United States.</title>
        <authorList>
            <person name="Frank C."/>
        </authorList>
    </citation>
    <scope>NUCLEOTIDE SEQUENCE [LARGE SCALE GENOMIC DNA]</scope>
    <source>
        <strain evidence="1 2">LP_13_YM</strain>
    </source>
</reference>
<dbReference type="Gene3D" id="2.30.30.720">
    <property type="entry name" value="Protein of unknown function (DUF3247)"/>
    <property type="match status" value="1"/>
</dbReference>
<gene>
    <name evidence="1" type="ORF">EC912_10826</name>
</gene>